<evidence type="ECO:0000313" key="2">
    <source>
        <dbReference type="EMBL" id="RJP56323.1"/>
    </source>
</evidence>
<comment type="caution">
    <text evidence="2">The sequence shown here is derived from an EMBL/GenBank/DDBJ whole genome shotgun (WGS) entry which is preliminary data.</text>
</comment>
<sequence length="178" mass="19793">MKIKLNKTHLEISNDEITSIKADALIFPTNDYLWMGNEISSEIKKHAGSIVEQKATEKGPCELGESIVTEAGKLPYTYLVHCVCMGQDGRIDDNAVKGYMLKALSTCQSYNCSTIVLIPCYLTSSHASPYIIAEKTVEACIEYCMGKTIIKSLIILVSGDQLRTTFIERVNTIFSRKK</sequence>
<dbReference type="EMBL" id="QZJZ01000097">
    <property type="protein sequence ID" value="RJP56323.1"/>
    <property type="molecule type" value="Genomic_DNA"/>
</dbReference>
<gene>
    <name evidence="2" type="ORF">C4541_12710</name>
</gene>
<proteinExistence type="predicted"/>
<feature type="domain" description="Macro" evidence="1">
    <location>
        <begin position="1"/>
        <end position="174"/>
    </location>
</feature>
<dbReference type="AlphaFoldDB" id="A0A3A4QVM9"/>
<evidence type="ECO:0000313" key="3">
    <source>
        <dbReference type="Proteomes" id="UP000266426"/>
    </source>
</evidence>
<dbReference type="Proteomes" id="UP000266426">
    <property type="component" value="Unassembled WGS sequence"/>
</dbReference>
<name>A0A3A4QVM9_9BACT</name>
<protein>
    <recommendedName>
        <fullName evidence="1">Macro domain-containing protein</fullName>
    </recommendedName>
</protein>
<evidence type="ECO:0000259" key="1">
    <source>
        <dbReference type="PROSITE" id="PS51154"/>
    </source>
</evidence>
<dbReference type="InterPro" id="IPR043472">
    <property type="entry name" value="Macro_dom-like"/>
</dbReference>
<dbReference type="Gene3D" id="3.40.220.10">
    <property type="entry name" value="Leucine Aminopeptidase, subunit E, domain 1"/>
    <property type="match status" value="1"/>
</dbReference>
<accession>A0A3A4QVM9</accession>
<dbReference type="SUPFAM" id="SSF52949">
    <property type="entry name" value="Macro domain-like"/>
    <property type="match status" value="1"/>
</dbReference>
<reference evidence="2 3" key="1">
    <citation type="journal article" date="2017" name="ISME J.">
        <title>Energy and carbon metabolisms in a deep terrestrial subsurface fluid microbial community.</title>
        <authorList>
            <person name="Momper L."/>
            <person name="Jungbluth S.P."/>
            <person name="Lee M.D."/>
            <person name="Amend J.P."/>
        </authorList>
    </citation>
    <scope>NUCLEOTIDE SEQUENCE [LARGE SCALE GENOMIC DNA]</scope>
    <source>
        <strain evidence="2">SURF_26</strain>
    </source>
</reference>
<dbReference type="PROSITE" id="PS51154">
    <property type="entry name" value="MACRO"/>
    <property type="match status" value="1"/>
</dbReference>
<dbReference type="InterPro" id="IPR002589">
    <property type="entry name" value="Macro_dom"/>
</dbReference>
<organism evidence="2 3">
    <name type="scientific">Candidatus Auribacter fodinae</name>
    <dbReference type="NCBI Taxonomy" id="2093366"/>
    <lineage>
        <taxon>Bacteria</taxon>
        <taxon>Pseudomonadati</taxon>
        <taxon>Candidatus Auribacterota</taxon>
        <taxon>Candidatus Auribacteria</taxon>
        <taxon>Candidatus Auribacterales</taxon>
        <taxon>Candidatus Auribacteraceae</taxon>
        <taxon>Candidatus Auribacter</taxon>
    </lineage>
</organism>
<dbReference type="Pfam" id="PF01661">
    <property type="entry name" value="Macro"/>
    <property type="match status" value="1"/>
</dbReference>